<reference evidence="1 2" key="1">
    <citation type="journal article" date="2014" name="Int. J. Syst. Evol. Microbiol.">
        <title>Phylogenomics and the dynamic genome evolution of the genus Streptococcus.</title>
        <authorList>
            <consortium name="The Broad Institute Genome Sequencing Platform"/>
            <person name="Richards V.P."/>
            <person name="Palmer S.R."/>
            <person name="Pavinski Bitar P.D."/>
            <person name="Qin X."/>
            <person name="Weinstock G.M."/>
            <person name="Highlander S.K."/>
            <person name="Town C.D."/>
            <person name="Burne R.A."/>
            <person name="Stanhope M.J."/>
        </authorList>
    </citation>
    <scope>NUCLEOTIDE SEQUENCE [LARGE SCALE GENOMIC DNA]</scope>
    <source>
        <strain evidence="1 2">2285-97</strain>
    </source>
</reference>
<dbReference type="Proteomes" id="UP000005388">
    <property type="component" value="Unassembled WGS sequence"/>
</dbReference>
<dbReference type="EMBL" id="AEUZ02000001">
    <property type="protein sequence ID" value="EHJ55799.1"/>
    <property type="molecule type" value="Genomic_DNA"/>
</dbReference>
<accession>G5KE41</accession>
<sequence>MFSRQLGVMLYVDDVNKEKAFWQSIGFTILNECQVMDYDQFEMKPTPESDVLFTIYDKAFIRQVSPEVVDFMPSILFETDTIYELQEKVASVTSTASAVNKEPFLNFNFRSPSGHFYAVKGNE</sequence>
<comment type="caution">
    <text evidence="1">The sequence shown here is derived from an EMBL/GenBank/DDBJ whole genome shotgun (WGS) entry which is preliminary data.</text>
</comment>
<name>G5KE41_9STRE</name>
<evidence type="ECO:0000313" key="1">
    <source>
        <dbReference type="EMBL" id="EHJ55799.1"/>
    </source>
</evidence>
<dbReference type="STRING" id="764291.STRUR_0755"/>
<protein>
    <submittedName>
        <fullName evidence="1">Glyoxalase family protein</fullName>
    </submittedName>
</protein>
<proteinExistence type="predicted"/>
<dbReference type="eggNOG" id="COG0346">
    <property type="taxonomic scope" value="Bacteria"/>
</dbReference>
<dbReference type="RefSeq" id="WP_006738586.1">
    <property type="nucleotide sequence ID" value="NZ_AEUZ02000001.1"/>
</dbReference>
<evidence type="ECO:0000313" key="2">
    <source>
        <dbReference type="Proteomes" id="UP000005388"/>
    </source>
</evidence>
<organism evidence="1 2">
    <name type="scientific">Streptococcus urinalis 2285-97</name>
    <dbReference type="NCBI Taxonomy" id="764291"/>
    <lineage>
        <taxon>Bacteria</taxon>
        <taxon>Bacillati</taxon>
        <taxon>Bacillota</taxon>
        <taxon>Bacilli</taxon>
        <taxon>Lactobacillales</taxon>
        <taxon>Streptococcaceae</taxon>
        <taxon>Streptococcus</taxon>
    </lineage>
</organism>
<gene>
    <name evidence="1" type="ORF">STRUR_0755</name>
</gene>
<dbReference type="AlphaFoldDB" id="G5KE41"/>
<keyword evidence="2" id="KW-1185">Reference proteome</keyword>